<evidence type="ECO:0000259" key="3">
    <source>
        <dbReference type="PROSITE" id="PS51186"/>
    </source>
</evidence>
<comment type="caution">
    <text evidence="4">The sequence shown here is derived from an EMBL/GenBank/DDBJ whole genome shotgun (WGS) entry which is preliminary data.</text>
</comment>
<evidence type="ECO:0000256" key="1">
    <source>
        <dbReference type="ARBA" id="ARBA00022679"/>
    </source>
</evidence>
<keyword evidence="2 4" id="KW-0012">Acyltransferase</keyword>
<evidence type="ECO:0000313" key="5">
    <source>
        <dbReference type="Proteomes" id="UP001596110"/>
    </source>
</evidence>
<dbReference type="PANTHER" id="PTHR43877:SF1">
    <property type="entry name" value="ACETYLTRANSFERASE"/>
    <property type="match status" value="1"/>
</dbReference>
<dbReference type="RefSeq" id="WP_156806360.1">
    <property type="nucleotide sequence ID" value="NZ_JBHSOJ010000015.1"/>
</dbReference>
<evidence type="ECO:0000256" key="2">
    <source>
        <dbReference type="ARBA" id="ARBA00023315"/>
    </source>
</evidence>
<protein>
    <submittedName>
        <fullName evidence="4">GNAT family N-acetyltransferase</fullName>
        <ecNumber evidence="4">2.3.-.-</ecNumber>
    </submittedName>
</protein>
<keyword evidence="5" id="KW-1185">Reference proteome</keyword>
<dbReference type="Proteomes" id="UP001596110">
    <property type="component" value="Unassembled WGS sequence"/>
</dbReference>
<dbReference type="InterPro" id="IPR000182">
    <property type="entry name" value="GNAT_dom"/>
</dbReference>
<name>A0ABW0UA30_9STRE</name>
<keyword evidence="1 4" id="KW-0808">Transferase</keyword>
<dbReference type="Pfam" id="PF00583">
    <property type="entry name" value="Acetyltransf_1"/>
    <property type="match status" value="1"/>
</dbReference>
<dbReference type="GO" id="GO:0016746">
    <property type="term" value="F:acyltransferase activity"/>
    <property type="evidence" value="ECO:0007669"/>
    <property type="project" value="UniProtKB-KW"/>
</dbReference>
<dbReference type="InterPro" id="IPR016181">
    <property type="entry name" value="Acyl_CoA_acyltransferase"/>
</dbReference>
<evidence type="ECO:0000313" key="4">
    <source>
        <dbReference type="EMBL" id="MFC5630372.1"/>
    </source>
</evidence>
<dbReference type="PANTHER" id="PTHR43877">
    <property type="entry name" value="AMINOALKYLPHOSPHONATE N-ACETYLTRANSFERASE-RELATED-RELATED"/>
    <property type="match status" value="1"/>
</dbReference>
<dbReference type="EC" id="2.3.-.-" evidence="4"/>
<dbReference type="EMBL" id="JBHSOJ010000015">
    <property type="protein sequence ID" value="MFC5630372.1"/>
    <property type="molecule type" value="Genomic_DNA"/>
</dbReference>
<dbReference type="CDD" id="cd04301">
    <property type="entry name" value="NAT_SF"/>
    <property type="match status" value="1"/>
</dbReference>
<dbReference type="InterPro" id="IPR050832">
    <property type="entry name" value="Bact_Acetyltransf"/>
</dbReference>
<dbReference type="Gene3D" id="3.40.630.30">
    <property type="match status" value="1"/>
</dbReference>
<sequence length="153" mass="17315">MIRRATLEDIPAIQILLAQILVVHHEARPDIFKGSGCKFTDEELEHLLTDDTKPVYVYDNGKAVIGHLFLEIREAKGAVLEPVKSLFIDDLCVDQDVRGSGIGQELYSFALAYAKELGCYHLTLNVWNDNVSALRFYQKQGMKPLHTEMEIIL</sequence>
<proteinExistence type="predicted"/>
<feature type="domain" description="N-acetyltransferase" evidence="3">
    <location>
        <begin position="1"/>
        <end position="153"/>
    </location>
</feature>
<dbReference type="PROSITE" id="PS51186">
    <property type="entry name" value="GNAT"/>
    <property type="match status" value="1"/>
</dbReference>
<dbReference type="SUPFAM" id="SSF55729">
    <property type="entry name" value="Acyl-CoA N-acyltransferases (Nat)"/>
    <property type="match status" value="1"/>
</dbReference>
<accession>A0ABW0UA30</accession>
<gene>
    <name evidence="4" type="ORF">ACFPQ3_01880</name>
</gene>
<reference evidence="5" key="1">
    <citation type="journal article" date="2019" name="Int. J. Syst. Evol. Microbiol.">
        <title>The Global Catalogue of Microorganisms (GCM) 10K type strain sequencing project: providing services to taxonomists for standard genome sequencing and annotation.</title>
        <authorList>
            <consortium name="The Broad Institute Genomics Platform"/>
            <consortium name="The Broad Institute Genome Sequencing Center for Infectious Disease"/>
            <person name="Wu L."/>
            <person name="Ma J."/>
        </authorList>
    </citation>
    <scope>NUCLEOTIDE SEQUENCE [LARGE SCALE GENOMIC DNA]</scope>
    <source>
        <strain evidence="5">DT43</strain>
    </source>
</reference>
<organism evidence="4 5">
    <name type="scientific">Streptococcus caledonicus</name>
    <dbReference type="NCBI Taxonomy" id="2614158"/>
    <lineage>
        <taxon>Bacteria</taxon>
        <taxon>Bacillati</taxon>
        <taxon>Bacillota</taxon>
        <taxon>Bacilli</taxon>
        <taxon>Lactobacillales</taxon>
        <taxon>Streptococcaceae</taxon>
        <taxon>Streptococcus</taxon>
    </lineage>
</organism>